<dbReference type="AlphaFoldDB" id="A0A9J6QHN4"/>
<sequence>MKQGFAAKRHGAPKEDITRDREPKTKGLLGGLAVTTVLLAGIAAISLRLAQKFKKED</sequence>
<name>A0A9J6QHN4_9FIRM</name>
<keyword evidence="2" id="KW-0812">Transmembrane</keyword>
<dbReference type="RefSeq" id="WP_253020548.1">
    <property type="nucleotide sequence ID" value="NZ_JAOSHN010000001.1"/>
</dbReference>
<accession>A0A9J6QHN4</accession>
<dbReference type="EMBL" id="JAOSHN010000001">
    <property type="protein sequence ID" value="MCU7377024.1"/>
    <property type="molecule type" value="Genomic_DNA"/>
</dbReference>
<proteinExistence type="predicted"/>
<organism evidence="3 4">
    <name type="scientific">Hominibacterium faecale</name>
    <dbReference type="NCBI Taxonomy" id="2839743"/>
    <lineage>
        <taxon>Bacteria</taxon>
        <taxon>Bacillati</taxon>
        <taxon>Bacillota</taxon>
        <taxon>Clostridia</taxon>
        <taxon>Peptostreptococcales</taxon>
        <taxon>Anaerovoracaceae</taxon>
        <taxon>Hominibacterium</taxon>
    </lineage>
</organism>
<evidence type="ECO:0000256" key="1">
    <source>
        <dbReference type="SAM" id="MobiDB-lite"/>
    </source>
</evidence>
<feature type="region of interest" description="Disordered" evidence="1">
    <location>
        <begin position="1"/>
        <end position="23"/>
    </location>
</feature>
<feature type="compositionally biased region" description="Basic and acidic residues" evidence="1">
    <location>
        <begin position="12"/>
        <end position="23"/>
    </location>
</feature>
<keyword evidence="4" id="KW-1185">Reference proteome</keyword>
<dbReference type="Proteomes" id="UP001065549">
    <property type="component" value="Unassembled WGS sequence"/>
</dbReference>
<comment type="caution">
    <text evidence="3">The sequence shown here is derived from an EMBL/GenBank/DDBJ whole genome shotgun (WGS) entry which is preliminary data.</text>
</comment>
<evidence type="ECO:0000256" key="2">
    <source>
        <dbReference type="SAM" id="Phobius"/>
    </source>
</evidence>
<protein>
    <submittedName>
        <fullName evidence="3">Uncharacterized protein</fullName>
    </submittedName>
</protein>
<evidence type="ECO:0000313" key="4">
    <source>
        <dbReference type="Proteomes" id="UP001065549"/>
    </source>
</evidence>
<reference evidence="3" key="1">
    <citation type="submission" date="2022-09" db="EMBL/GenBank/DDBJ databases">
        <title>Culturomic study of gut microbiota in children with autism spectrum disorder.</title>
        <authorList>
            <person name="Efimov B.A."/>
            <person name="Chaplin A.V."/>
            <person name="Sokolova S.R."/>
            <person name="Pikina A.P."/>
            <person name="Korzhanova M."/>
            <person name="Belova V."/>
            <person name="Korostin D."/>
        </authorList>
    </citation>
    <scope>NUCLEOTIDE SEQUENCE</scope>
    <source>
        <strain evidence="3">ASD5510</strain>
    </source>
</reference>
<gene>
    <name evidence="3" type="ORF">OBO34_01505</name>
</gene>
<keyword evidence="2" id="KW-1133">Transmembrane helix</keyword>
<keyword evidence="2" id="KW-0472">Membrane</keyword>
<feature type="transmembrane region" description="Helical" evidence="2">
    <location>
        <begin position="28"/>
        <end position="50"/>
    </location>
</feature>
<evidence type="ECO:0000313" key="3">
    <source>
        <dbReference type="EMBL" id="MCU7377024.1"/>
    </source>
</evidence>